<dbReference type="Proteomes" id="UP000002051">
    <property type="component" value="Chromosome 4"/>
</dbReference>
<keyword evidence="3" id="KW-1185">Reference proteome</keyword>
<reference evidence="1 3" key="2">
    <citation type="journal article" date="2014" name="BMC Genomics">
        <title>An improved genome release (version Mt4.0) for the model legume Medicago truncatula.</title>
        <authorList>
            <person name="Tang H."/>
            <person name="Krishnakumar V."/>
            <person name="Bidwell S."/>
            <person name="Rosen B."/>
            <person name="Chan A."/>
            <person name="Zhou S."/>
            <person name="Gentzbittel L."/>
            <person name="Childs K.L."/>
            <person name="Yandell M."/>
            <person name="Gundlach H."/>
            <person name="Mayer K.F."/>
            <person name="Schwartz D.C."/>
            <person name="Town C.D."/>
        </authorList>
    </citation>
    <scope>GENOME REANNOTATION</scope>
    <source>
        <strain evidence="1">A17</strain>
        <strain evidence="2 3">cv. Jemalong A17</strain>
    </source>
</reference>
<gene>
    <name evidence="1" type="ordered locus">MTR_4g019950</name>
</gene>
<protein>
    <recommendedName>
        <fullName evidence="4">Transmembrane protein</fullName>
    </recommendedName>
</protein>
<evidence type="ECO:0000313" key="2">
    <source>
        <dbReference type="EnsemblPlants" id="KEH28991"/>
    </source>
</evidence>
<evidence type="ECO:0008006" key="4">
    <source>
        <dbReference type="Google" id="ProtNLM"/>
    </source>
</evidence>
<dbReference type="EnsemblPlants" id="KEH28991">
    <property type="protein sequence ID" value="KEH28991"/>
    <property type="gene ID" value="MTR_4g019950"/>
</dbReference>
<dbReference type="HOGENOM" id="CLU_3109419_0_0_1"/>
<proteinExistence type="predicted"/>
<accession>A0A072UHT3</accession>
<name>A0A072UHT3_MEDTR</name>
<sequence length="51" mass="6116">MGFLIVITKTKTIRQNHQLWRITWHLIQTMREQELSVRLSEEIKLPLKNSG</sequence>
<reference evidence="2" key="3">
    <citation type="submission" date="2015-04" db="UniProtKB">
        <authorList>
            <consortium name="EnsemblPlants"/>
        </authorList>
    </citation>
    <scope>IDENTIFICATION</scope>
    <source>
        <strain evidence="2">cv. Jemalong A17</strain>
    </source>
</reference>
<dbReference type="EMBL" id="CM001220">
    <property type="protein sequence ID" value="KEH28991.1"/>
    <property type="molecule type" value="Genomic_DNA"/>
</dbReference>
<reference evidence="1 3" key="1">
    <citation type="journal article" date="2011" name="Nature">
        <title>The Medicago genome provides insight into the evolution of rhizobial symbioses.</title>
        <authorList>
            <person name="Young N.D."/>
            <person name="Debelle F."/>
            <person name="Oldroyd G.E."/>
            <person name="Geurts R."/>
            <person name="Cannon S.B."/>
            <person name="Udvardi M.K."/>
            <person name="Benedito V.A."/>
            <person name="Mayer K.F."/>
            <person name="Gouzy J."/>
            <person name="Schoof H."/>
            <person name="Van de Peer Y."/>
            <person name="Proost S."/>
            <person name="Cook D.R."/>
            <person name="Meyers B.C."/>
            <person name="Spannagl M."/>
            <person name="Cheung F."/>
            <person name="De Mita S."/>
            <person name="Krishnakumar V."/>
            <person name="Gundlach H."/>
            <person name="Zhou S."/>
            <person name="Mudge J."/>
            <person name="Bharti A.K."/>
            <person name="Murray J.D."/>
            <person name="Naoumkina M.A."/>
            <person name="Rosen B."/>
            <person name="Silverstein K.A."/>
            <person name="Tang H."/>
            <person name="Rombauts S."/>
            <person name="Zhao P.X."/>
            <person name="Zhou P."/>
            <person name="Barbe V."/>
            <person name="Bardou P."/>
            <person name="Bechner M."/>
            <person name="Bellec A."/>
            <person name="Berger A."/>
            <person name="Berges H."/>
            <person name="Bidwell S."/>
            <person name="Bisseling T."/>
            <person name="Choisne N."/>
            <person name="Couloux A."/>
            <person name="Denny R."/>
            <person name="Deshpande S."/>
            <person name="Dai X."/>
            <person name="Doyle J.J."/>
            <person name="Dudez A.M."/>
            <person name="Farmer A.D."/>
            <person name="Fouteau S."/>
            <person name="Franken C."/>
            <person name="Gibelin C."/>
            <person name="Gish J."/>
            <person name="Goldstein S."/>
            <person name="Gonzalez A.J."/>
            <person name="Green P.J."/>
            <person name="Hallab A."/>
            <person name="Hartog M."/>
            <person name="Hua A."/>
            <person name="Humphray S.J."/>
            <person name="Jeong D.H."/>
            <person name="Jing Y."/>
            <person name="Jocker A."/>
            <person name="Kenton S.M."/>
            <person name="Kim D.J."/>
            <person name="Klee K."/>
            <person name="Lai H."/>
            <person name="Lang C."/>
            <person name="Lin S."/>
            <person name="Macmil S.L."/>
            <person name="Magdelenat G."/>
            <person name="Matthews L."/>
            <person name="McCorrison J."/>
            <person name="Monaghan E.L."/>
            <person name="Mun J.H."/>
            <person name="Najar F.Z."/>
            <person name="Nicholson C."/>
            <person name="Noirot C."/>
            <person name="O'Bleness M."/>
            <person name="Paule C.R."/>
            <person name="Poulain J."/>
            <person name="Prion F."/>
            <person name="Qin B."/>
            <person name="Qu C."/>
            <person name="Retzel E.F."/>
            <person name="Riddle C."/>
            <person name="Sallet E."/>
            <person name="Samain S."/>
            <person name="Samson N."/>
            <person name="Sanders I."/>
            <person name="Saurat O."/>
            <person name="Scarpelli C."/>
            <person name="Schiex T."/>
            <person name="Segurens B."/>
            <person name="Severin A.J."/>
            <person name="Sherrier D.J."/>
            <person name="Shi R."/>
            <person name="Sims S."/>
            <person name="Singer S.R."/>
            <person name="Sinharoy S."/>
            <person name="Sterck L."/>
            <person name="Viollet A."/>
            <person name="Wang B.B."/>
            <person name="Wang K."/>
            <person name="Wang M."/>
            <person name="Wang X."/>
            <person name="Warfsmann J."/>
            <person name="Weissenbach J."/>
            <person name="White D.D."/>
            <person name="White J.D."/>
            <person name="Wiley G.B."/>
            <person name="Wincker P."/>
            <person name="Xing Y."/>
            <person name="Yang L."/>
            <person name="Yao Z."/>
            <person name="Ying F."/>
            <person name="Zhai J."/>
            <person name="Zhou L."/>
            <person name="Zuber A."/>
            <person name="Denarie J."/>
            <person name="Dixon R.A."/>
            <person name="May G.D."/>
            <person name="Schwartz D.C."/>
            <person name="Rogers J."/>
            <person name="Quetier F."/>
            <person name="Town C.D."/>
            <person name="Roe B.A."/>
        </authorList>
    </citation>
    <scope>NUCLEOTIDE SEQUENCE [LARGE SCALE GENOMIC DNA]</scope>
    <source>
        <strain evidence="1">A17</strain>
        <strain evidence="2 3">cv. Jemalong A17</strain>
    </source>
</reference>
<dbReference type="AlphaFoldDB" id="A0A072UHT3"/>
<organism evidence="1 3">
    <name type="scientific">Medicago truncatula</name>
    <name type="common">Barrel medic</name>
    <name type="synonym">Medicago tribuloides</name>
    <dbReference type="NCBI Taxonomy" id="3880"/>
    <lineage>
        <taxon>Eukaryota</taxon>
        <taxon>Viridiplantae</taxon>
        <taxon>Streptophyta</taxon>
        <taxon>Embryophyta</taxon>
        <taxon>Tracheophyta</taxon>
        <taxon>Spermatophyta</taxon>
        <taxon>Magnoliopsida</taxon>
        <taxon>eudicotyledons</taxon>
        <taxon>Gunneridae</taxon>
        <taxon>Pentapetalae</taxon>
        <taxon>rosids</taxon>
        <taxon>fabids</taxon>
        <taxon>Fabales</taxon>
        <taxon>Fabaceae</taxon>
        <taxon>Papilionoideae</taxon>
        <taxon>50 kb inversion clade</taxon>
        <taxon>NPAAA clade</taxon>
        <taxon>Hologalegina</taxon>
        <taxon>IRL clade</taxon>
        <taxon>Trifolieae</taxon>
        <taxon>Medicago</taxon>
    </lineage>
</organism>
<evidence type="ECO:0000313" key="3">
    <source>
        <dbReference type="Proteomes" id="UP000002051"/>
    </source>
</evidence>
<evidence type="ECO:0000313" key="1">
    <source>
        <dbReference type="EMBL" id="KEH28991.1"/>
    </source>
</evidence>